<keyword evidence="5" id="KW-1185">Reference proteome</keyword>
<feature type="chain" id="PRO_5004824118" evidence="3">
    <location>
        <begin position="23"/>
        <end position="213"/>
    </location>
</feature>
<dbReference type="Proteomes" id="UP000030752">
    <property type="component" value="Unassembled WGS sequence"/>
</dbReference>
<dbReference type="InParanoid" id="W2S5Y9"/>
<protein>
    <submittedName>
        <fullName evidence="4">Uncharacterized protein</fullName>
    </submittedName>
</protein>
<dbReference type="PANTHER" id="PTHR36854">
    <property type="entry name" value="CHROMOSOME 9, WHOLE GENOME SHOTGUN SEQUENCE"/>
    <property type="match status" value="1"/>
</dbReference>
<dbReference type="GeneID" id="19969936"/>
<keyword evidence="2" id="KW-0472">Membrane</keyword>
<evidence type="ECO:0000256" key="1">
    <source>
        <dbReference type="SAM" id="MobiDB-lite"/>
    </source>
</evidence>
<name>W2S5Y9_CYPE1</name>
<evidence type="ECO:0000256" key="2">
    <source>
        <dbReference type="SAM" id="Phobius"/>
    </source>
</evidence>
<keyword evidence="2" id="KW-0812">Transmembrane</keyword>
<evidence type="ECO:0000313" key="4">
    <source>
        <dbReference type="EMBL" id="ETN43438.1"/>
    </source>
</evidence>
<reference evidence="4 5" key="1">
    <citation type="submission" date="2013-03" db="EMBL/GenBank/DDBJ databases">
        <title>The Genome Sequence of Phialophora europaea CBS 101466.</title>
        <authorList>
            <consortium name="The Broad Institute Genomics Platform"/>
            <person name="Cuomo C."/>
            <person name="de Hoog S."/>
            <person name="Gorbushina A."/>
            <person name="Walker B."/>
            <person name="Young S.K."/>
            <person name="Zeng Q."/>
            <person name="Gargeya S."/>
            <person name="Fitzgerald M."/>
            <person name="Haas B."/>
            <person name="Abouelleil A."/>
            <person name="Allen A.W."/>
            <person name="Alvarado L."/>
            <person name="Arachchi H.M."/>
            <person name="Berlin A.M."/>
            <person name="Chapman S.B."/>
            <person name="Gainer-Dewar J."/>
            <person name="Goldberg J."/>
            <person name="Griggs A."/>
            <person name="Gujja S."/>
            <person name="Hansen M."/>
            <person name="Howarth C."/>
            <person name="Imamovic A."/>
            <person name="Ireland A."/>
            <person name="Larimer J."/>
            <person name="McCowan C."/>
            <person name="Murphy C."/>
            <person name="Pearson M."/>
            <person name="Poon T.W."/>
            <person name="Priest M."/>
            <person name="Roberts A."/>
            <person name="Saif S."/>
            <person name="Shea T."/>
            <person name="Sisk P."/>
            <person name="Sykes S."/>
            <person name="Wortman J."/>
            <person name="Nusbaum C."/>
            <person name="Birren B."/>
        </authorList>
    </citation>
    <scope>NUCLEOTIDE SEQUENCE [LARGE SCALE GENOMIC DNA]</scope>
    <source>
        <strain evidence="4 5">CBS 101466</strain>
    </source>
</reference>
<organism evidence="4 5">
    <name type="scientific">Cyphellophora europaea (strain CBS 101466)</name>
    <name type="common">Phialophora europaea</name>
    <dbReference type="NCBI Taxonomy" id="1220924"/>
    <lineage>
        <taxon>Eukaryota</taxon>
        <taxon>Fungi</taxon>
        <taxon>Dikarya</taxon>
        <taxon>Ascomycota</taxon>
        <taxon>Pezizomycotina</taxon>
        <taxon>Eurotiomycetes</taxon>
        <taxon>Chaetothyriomycetidae</taxon>
        <taxon>Chaetothyriales</taxon>
        <taxon>Cyphellophoraceae</taxon>
        <taxon>Cyphellophora</taxon>
    </lineage>
</organism>
<accession>W2S5Y9</accession>
<keyword evidence="2" id="KW-1133">Transmembrane helix</keyword>
<dbReference type="OrthoDB" id="2142503at2759"/>
<proteinExistence type="predicted"/>
<feature type="region of interest" description="Disordered" evidence="1">
    <location>
        <begin position="68"/>
        <end position="95"/>
    </location>
</feature>
<keyword evidence="3" id="KW-0732">Signal</keyword>
<feature type="compositionally biased region" description="Basic and acidic residues" evidence="1">
    <location>
        <begin position="71"/>
        <end position="89"/>
    </location>
</feature>
<dbReference type="RefSeq" id="XP_008715174.1">
    <property type="nucleotide sequence ID" value="XM_008716952.1"/>
</dbReference>
<dbReference type="eggNOG" id="ENOG502S5M9">
    <property type="taxonomic scope" value="Eukaryota"/>
</dbReference>
<dbReference type="EMBL" id="KB822718">
    <property type="protein sequence ID" value="ETN43438.1"/>
    <property type="molecule type" value="Genomic_DNA"/>
</dbReference>
<dbReference type="VEuPathDB" id="FungiDB:HMPREF1541_02597"/>
<gene>
    <name evidence="4" type="ORF">HMPREF1541_02597</name>
</gene>
<sequence length="213" mass="23070">MRIPPPLLAFLTAALLSTNALSARLSATSFCKCVCFNNSTIIALNPPDNSKSSHSSLKFSRTVPALAPRAPADEKTEDNPNNDEEAKKDATHHHKPTCADCNRAFCLSQGLKICEAAKEEDVFATCFQRDSLKDELVVILFVACTGGLLAWALVKPWVHRVRAKGVPPAVPSSRPRQGIPTVASGGSRRRPGSGATRIRDAEEEDEELLQPTR</sequence>
<feature type="region of interest" description="Disordered" evidence="1">
    <location>
        <begin position="165"/>
        <end position="213"/>
    </location>
</feature>
<feature type="signal peptide" evidence="3">
    <location>
        <begin position="1"/>
        <end position="22"/>
    </location>
</feature>
<evidence type="ECO:0000256" key="3">
    <source>
        <dbReference type="SAM" id="SignalP"/>
    </source>
</evidence>
<dbReference type="HOGENOM" id="CLU_073624_0_1_1"/>
<evidence type="ECO:0000313" key="5">
    <source>
        <dbReference type="Proteomes" id="UP000030752"/>
    </source>
</evidence>
<dbReference type="AlphaFoldDB" id="W2S5Y9"/>
<dbReference type="PANTHER" id="PTHR36854:SF1">
    <property type="entry name" value="TRANSMEMBRANE PROTEIN"/>
    <property type="match status" value="1"/>
</dbReference>
<feature type="compositionally biased region" description="Acidic residues" evidence="1">
    <location>
        <begin position="201"/>
        <end position="213"/>
    </location>
</feature>
<feature type="transmembrane region" description="Helical" evidence="2">
    <location>
        <begin position="136"/>
        <end position="154"/>
    </location>
</feature>